<dbReference type="Gene3D" id="3.30.160.60">
    <property type="entry name" value="Classic Zinc Finger"/>
    <property type="match status" value="2"/>
</dbReference>
<dbReference type="Pfam" id="PF00096">
    <property type="entry name" value="zf-C2H2"/>
    <property type="match status" value="2"/>
</dbReference>
<evidence type="ECO:0000259" key="9">
    <source>
        <dbReference type="PROSITE" id="PS50048"/>
    </source>
</evidence>
<reference evidence="11 12" key="1">
    <citation type="journal article" date="2021" name="Nat. Commun.">
        <title>Genetic determinants of endophytism in the Arabidopsis root mycobiome.</title>
        <authorList>
            <person name="Mesny F."/>
            <person name="Miyauchi S."/>
            <person name="Thiergart T."/>
            <person name="Pickel B."/>
            <person name="Atanasova L."/>
            <person name="Karlsson M."/>
            <person name="Huettel B."/>
            <person name="Barry K.W."/>
            <person name="Haridas S."/>
            <person name="Chen C."/>
            <person name="Bauer D."/>
            <person name="Andreopoulos W."/>
            <person name="Pangilinan J."/>
            <person name="LaButti K."/>
            <person name="Riley R."/>
            <person name="Lipzen A."/>
            <person name="Clum A."/>
            <person name="Drula E."/>
            <person name="Henrissat B."/>
            <person name="Kohler A."/>
            <person name="Grigoriev I.V."/>
            <person name="Martin F.M."/>
            <person name="Hacquard S."/>
        </authorList>
    </citation>
    <scope>NUCLEOTIDE SEQUENCE [LARGE SCALE GENOMIC DNA]</scope>
    <source>
        <strain evidence="11 12">MPI-SDFR-AT-0080</strain>
    </source>
</reference>
<sequence length="638" mass="72424">MPAAPRDASNLPTRCSTCNKSYSTSSHLRRHEATHTGERSTTCPICKKTFSRVDAVRRHIRKCAPRDARSTVLPTAKRGRKWQACDSCRHSKLSCDTETPCTRCRERRTACSYRRLELHRSPSSSNNAAAKQHCSPAVEQDRGHERVSSSTSVDFLLKFTDPSMGNIEAVITELMAQDHDQQPIGHFAPWPALETTYDSADPYTSDADWLLHAADFVPDTLEQESAHQQSSPAELTGQTDRLEVRTGEIIDGLSKTHYALPTCGFATEKAAFNWELARSVFTIHNLQLFIRAYFRHAHQYNPVIYPPAFDCEKASARLLLSVFLFGSMVSAPCDSTLAARCFFDLAEEYIFSHIIFSPTYEWALQGERHQGSSVADMEVLQAAQVIQVLQITRNDTKTRRRIRIDRHPRLVTALRLSGLLCNKLNSQASNWENYIRHETGVRLATWSFVNDAYLATFFNNVPQIMPSELLSDLPRHGDLFEPETALDFERLRPLDIQRLQPPSVSGFILSLFQDTWPGPQDDLYSSVTSTHLLILVFALLSVIANLRTSYLANVVSKTVLRATDRWEQIWDAVAERNRTKPQQEQQQGLARHSLEFLWLARALVHVSRSGEKTFQYMQSIATDSLHDVNFLIRKCRDI</sequence>
<dbReference type="Pfam" id="PF00172">
    <property type="entry name" value="Zn_clus"/>
    <property type="match status" value="1"/>
</dbReference>
<evidence type="ECO:0008006" key="13">
    <source>
        <dbReference type="Google" id="ProtNLM"/>
    </source>
</evidence>
<dbReference type="EMBL" id="JAGTJR010000023">
    <property type="protein sequence ID" value="KAH7043352.1"/>
    <property type="molecule type" value="Genomic_DNA"/>
</dbReference>
<dbReference type="PROSITE" id="PS00028">
    <property type="entry name" value="ZINC_FINGER_C2H2_1"/>
    <property type="match status" value="1"/>
</dbReference>
<evidence type="ECO:0000256" key="5">
    <source>
        <dbReference type="ARBA" id="ARBA00022833"/>
    </source>
</evidence>
<evidence type="ECO:0000256" key="2">
    <source>
        <dbReference type="ARBA" id="ARBA00022723"/>
    </source>
</evidence>
<evidence type="ECO:0000256" key="1">
    <source>
        <dbReference type="ARBA" id="ARBA00004123"/>
    </source>
</evidence>
<dbReference type="Gene3D" id="4.10.240.10">
    <property type="entry name" value="Zn(2)-C6 fungal-type DNA-binding domain"/>
    <property type="match status" value="1"/>
</dbReference>
<evidence type="ECO:0000256" key="4">
    <source>
        <dbReference type="ARBA" id="ARBA00022771"/>
    </source>
</evidence>
<proteinExistence type="predicted"/>
<organism evidence="11 12">
    <name type="scientific">Macrophomina phaseolina</name>
    <dbReference type="NCBI Taxonomy" id="35725"/>
    <lineage>
        <taxon>Eukaryota</taxon>
        <taxon>Fungi</taxon>
        <taxon>Dikarya</taxon>
        <taxon>Ascomycota</taxon>
        <taxon>Pezizomycotina</taxon>
        <taxon>Dothideomycetes</taxon>
        <taxon>Dothideomycetes incertae sedis</taxon>
        <taxon>Botryosphaeriales</taxon>
        <taxon>Botryosphaeriaceae</taxon>
        <taxon>Macrophomina</taxon>
    </lineage>
</organism>
<evidence type="ECO:0000256" key="6">
    <source>
        <dbReference type="ARBA" id="ARBA00023242"/>
    </source>
</evidence>
<accession>A0ABQ8G390</accession>
<dbReference type="SUPFAM" id="SSF57667">
    <property type="entry name" value="beta-beta-alpha zinc fingers"/>
    <property type="match status" value="1"/>
</dbReference>
<feature type="region of interest" description="Disordered" evidence="8">
    <location>
        <begin position="122"/>
        <end position="146"/>
    </location>
</feature>
<dbReference type="CDD" id="cd00067">
    <property type="entry name" value="GAL4"/>
    <property type="match status" value="1"/>
</dbReference>
<dbReference type="PROSITE" id="PS50048">
    <property type="entry name" value="ZN2_CY6_FUNGAL_2"/>
    <property type="match status" value="1"/>
</dbReference>
<evidence type="ECO:0000313" key="11">
    <source>
        <dbReference type="EMBL" id="KAH7043352.1"/>
    </source>
</evidence>
<evidence type="ECO:0000256" key="8">
    <source>
        <dbReference type="SAM" id="MobiDB-lite"/>
    </source>
</evidence>
<dbReference type="InterPro" id="IPR013087">
    <property type="entry name" value="Znf_C2H2_type"/>
</dbReference>
<dbReference type="SMART" id="SM00355">
    <property type="entry name" value="ZnF_C2H2"/>
    <property type="match status" value="2"/>
</dbReference>
<dbReference type="SMART" id="SM00066">
    <property type="entry name" value="GAL4"/>
    <property type="match status" value="1"/>
</dbReference>
<evidence type="ECO:0000256" key="7">
    <source>
        <dbReference type="PROSITE-ProRule" id="PRU00042"/>
    </source>
</evidence>
<gene>
    <name evidence="11" type="ORF">B0J12DRAFT_672838</name>
</gene>
<evidence type="ECO:0000313" key="12">
    <source>
        <dbReference type="Proteomes" id="UP000774617"/>
    </source>
</evidence>
<dbReference type="PANTHER" id="PTHR40626">
    <property type="entry name" value="MIP31509P"/>
    <property type="match status" value="1"/>
</dbReference>
<evidence type="ECO:0000259" key="10">
    <source>
        <dbReference type="PROSITE" id="PS50157"/>
    </source>
</evidence>
<dbReference type="InterPro" id="IPR036236">
    <property type="entry name" value="Znf_C2H2_sf"/>
</dbReference>
<feature type="domain" description="C2H2-type" evidence="10">
    <location>
        <begin position="13"/>
        <end position="40"/>
    </location>
</feature>
<dbReference type="PROSITE" id="PS50157">
    <property type="entry name" value="ZINC_FINGER_C2H2_2"/>
    <property type="match status" value="1"/>
</dbReference>
<dbReference type="PROSITE" id="PS00463">
    <property type="entry name" value="ZN2_CY6_FUNGAL_1"/>
    <property type="match status" value="1"/>
</dbReference>
<keyword evidence="5" id="KW-0862">Zinc</keyword>
<comment type="subcellular location">
    <subcellularLocation>
        <location evidence="1">Nucleus</location>
    </subcellularLocation>
</comment>
<dbReference type="InterPro" id="IPR007219">
    <property type="entry name" value="XnlR_reg_dom"/>
</dbReference>
<dbReference type="InterPro" id="IPR036864">
    <property type="entry name" value="Zn2-C6_fun-type_DNA-bd_sf"/>
</dbReference>
<keyword evidence="3" id="KW-0677">Repeat</keyword>
<dbReference type="InterPro" id="IPR051059">
    <property type="entry name" value="VerF-like"/>
</dbReference>
<keyword evidence="6" id="KW-0539">Nucleus</keyword>
<keyword evidence="12" id="KW-1185">Reference proteome</keyword>
<evidence type="ECO:0000256" key="3">
    <source>
        <dbReference type="ARBA" id="ARBA00022737"/>
    </source>
</evidence>
<feature type="domain" description="Zn(2)-C6 fungal-type" evidence="9">
    <location>
        <begin position="84"/>
        <end position="113"/>
    </location>
</feature>
<name>A0ABQ8G390_9PEZI</name>
<dbReference type="PANTHER" id="PTHR40626:SF1">
    <property type="entry name" value="TRANSCRIPTION FACTOR WITH C2H2 AND ZN(2)-CYS(6) DNA BINDING DOMAIN (EUROFUNG)"/>
    <property type="match status" value="1"/>
</dbReference>
<keyword evidence="4 7" id="KW-0863">Zinc-finger</keyword>
<dbReference type="Pfam" id="PF04082">
    <property type="entry name" value="Fungal_trans"/>
    <property type="match status" value="1"/>
</dbReference>
<dbReference type="SUPFAM" id="SSF57701">
    <property type="entry name" value="Zn2/Cys6 DNA-binding domain"/>
    <property type="match status" value="1"/>
</dbReference>
<comment type="caution">
    <text evidence="11">The sequence shown here is derived from an EMBL/GenBank/DDBJ whole genome shotgun (WGS) entry which is preliminary data.</text>
</comment>
<protein>
    <recommendedName>
        <fullName evidence="13">Zn(2)-C6 fungal-type domain-containing protein</fullName>
    </recommendedName>
</protein>
<dbReference type="Proteomes" id="UP000774617">
    <property type="component" value="Unassembled WGS sequence"/>
</dbReference>
<keyword evidence="2" id="KW-0479">Metal-binding</keyword>
<dbReference type="InterPro" id="IPR001138">
    <property type="entry name" value="Zn2Cys6_DnaBD"/>
</dbReference>